<evidence type="ECO:0000313" key="2">
    <source>
        <dbReference type="EMBL" id="GIZ50456.1"/>
    </source>
</evidence>
<dbReference type="RefSeq" id="WP_220806638.1">
    <property type="nucleotide sequence ID" value="NZ_BPMK01000002.1"/>
</dbReference>
<dbReference type="InterPro" id="IPR023393">
    <property type="entry name" value="START-like_dom_sf"/>
</dbReference>
<name>A0ABQ4Q0A5_9BURK</name>
<dbReference type="Proteomes" id="UP000887222">
    <property type="component" value="Unassembled WGS sequence"/>
</dbReference>
<dbReference type="InterPro" id="IPR047137">
    <property type="entry name" value="ORF3"/>
</dbReference>
<protein>
    <submittedName>
        <fullName evidence="2">Cyclase</fullName>
    </submittedName>
</protein>
<dbReference type="Pfam" id="PF10604">
    <property type="entry name" value="Polyketide_cyc2"/>
    <property type="match status" value="1"/>
</dbReference>
<reference evidence="2 3" key="1">
    <citation type="journal article" date="2022" name="Int. J. Syst. Evol. Microbiol.">
        <title>Noviherbaspirillum aridicola sp. nov., isolated from an arid soil in Pakistan.</title>
        <authorList>
            <person name="Khan I.U."/>
            <person name="Saqib M."/>
            <person name="Amin A."/>
            <person name="Hussain F."/>
            <person name="Li L."/>
            <person name="Liu Y.H."/>
            <person name="Fang B.Z."/>
            <person name="Ahmed I."/>
            <person name="Li W.J."/>
        </authorList>
    </citation>
    <scope>NUCLEOTIDE SEQUENCE [LARGE SCALE GENOMIC DNA]</scope>
    <source>
        <strain evidence="2 3">NCCP-691</strain>
    </source>
</reference>
<dbReference type="PANTHER" id="PTHR33824">
    <property type="entry name" value="POLYKETIDE CYCLASE/DEHYDRASE AND LIPID TRANSPORT SUPERFAMILY PROTEIN"/>
    <property type="match status" value="1"/>
</dbReference>
<dbReference type="InterPro" id="IPR019587">
    <property type="entry name" value="Polyketide_cyclase/dehydratase"/>
</dbReference>
<feature type="region of interest" description="Disordered" evidence="1">
    <location>
        <begin position="140"/>
        <end position="185"/>
    </location>
</feature>
<gene>
    <name evidence="2" type="ORF">NCCP691_04700</name>
</gene>
<accession>A0ABQ4Q0A5</accession>
<comment type="caution">
    <text evidence="2">The sequence shown here is derived from an EMBL/GenBank/DDBJ whole genome shotgun (WGS) entry which is preliminary data.</text>
</comment>
<evidence type="ECO:0000313" key="3">
    <source>
        <dbReference type="Proteomes" id="UP000887222"/>
    </source>
</evidence>
<sequence>MARIEQSIDVNLPARALFNQLTRFDDYSEFMVNVDQVSQVDDTHLRWTTSMANRPVVWDAVVTTDEAAHRIAWHGTGGIDNAGELEVRPLGEGASRVVFTVRMESGEFPGAMAGDTDAETSQHMQQSLARLKNFVETQGEGAGASCGMLGPGNVASAASTSGSPTEMLEDEPNESGPAGSRPAGR</sequence>
<dbReference type="Gene3D" id="3.30.530.20">
    <property type="match status" value="1"/>
</dbReference>
<organism evidence="2 3">
    <name type="scientific">Noviherbaspirillum aridicola</name>
    <dbReference type="NCBI Taxonomy" id="2849687"/>
    <lineage>
        <taxon>Bacteria</taxon>
        <taxon>Pseudomonadati</taxon>
        <taxon>Pseudomonadota</taxon>
        <taxon>Betaproteobacteria</taxon>
        <taxon>Burkholderiales</taxon>
        <taxon>Oxalobacteraceae</taxon>
        <taxon>Noviherbaspirillum</taxon>
    </lineage>
</organism>
<dbReference type="PANTHER" id="PTHR33824:SF7">
    <property type="entry name" value="POLYKETIDE CYCLASE_DEHYDRASE AND LIPID TRANSPORT SUPERFAMILY PROTEIN"/>
    <property type="match status" value="1"/>
</dbReference>
<dbReference type="SUPFAM" id="SSF55961">
    <property type="entry name" value="Bet v1-like"/>
    <property type="match status" value="1"/>
</dbReference>
<dbReference type="EMBL" id="BPMK01000002">
    <property type="protein sequence ID" value="GIZ50456.1"/>
    <property type="molecule type" value="Genomic_DNA"/>
</dbReference>
<proteinExistence type="predicted"/>
<keyword evidence="3" id="KW-1185">Reference proteome</keyword>
<evidence type="ECO:0000256" key="1">
    <source>
        <dbReference type="SAM" id="MobiDB-lite"/>
    </source>
</evidence>